<comment type="caution">
    <text evidence="1">The sequence shown here is derived from an EMBL/GenBank/DDBJ whole genome shotgun (WGS) entry which is preliminary data.</text>
</comment>
<sequence>MRSISMAVAALIPPLLSLVATIIFFKSNSVLAEFNLQNYIINAPSCSISEDLNVHCNFSNIEPINGSIASFITGFDTCQGSATRDSELSLTATNGVVANGTFNVVIDINTNLNLTNGESETFTFCLLTHLRDASDNLMIWQGQKINSTFIFRTDFSVVSSLHTQVFEAGNVVEEVDSGSKISFTTACRCRSLGLAIGVMILIDYIF</sequence>
<dbReference type="Proteomes" id="UP001295423">
    <property type="component" value="Unassembled WGS sequence"/>
</dbReference>
<keyword evidence="2" id="KW-1185">Reference proteome</keyword>
<protein>
    <submittedName>
        <fullName evidence="1">Uncharacterized protein</fullName>
    </submittedName>
</protein>
<reference evidence="1" key="1">
    <citation type="submission" date="2023-08" db="EMBL/GenBank/DDBJ databases">
        <authorList>
            <person name="Audoor S."/>
            <person name="Bilcke G."/>
        </authorList>
    </citation>
    <scope>NUCLEOTIDE SEQUENCE</scope>
</reference>
<evidence type="ECO:0000313" key="1">
    <source>
        <dbReference type="EMBL" id="CAJ1962605.1"/>
    </source>
</evidence>
<dbReference type="AlphaFoldDB" id="A0AAD2JM28"/>
<dbReference type="EMBL" id="CAKOGP040002114">
    <property type="protein sequence ID" value="CAJ1962605.1"/>
    <property type="molecule type" value="Genomic_DNA"/>
</dbReference>
<gene>
    <name evidence="1" type="ORF">CYCCA115_LOCUS19765</name>
</gene>
<accession>A0AAD2JM28</accession>
<organism evidence="1 2">
    <name type="scientific">Cylindrotheca closterium</name>
    <dbReference type="NCBI Taxonomy" id="2856"/>
    <lineage>
        <taxon>Eukaryota</taxon>
        <taxon>Sar</taxon>
        <taxon>Stramenopiles</taxon>
        <taxon>Ochrophyta</taxon>
        <taxon>Bacillariophyta</taxon>
        <taxon>Bacillariophyceae</taxon>
        <taxon>Bacillariophycidae</taxon>
        <taxon>Bacillariales</taxon>
        <taxon>Bacillariaceae</taxon>
        <taxon>Cylindrotheca</taxon>
    </lineage>
</organism>
<evidence type="ECO:0000313" key="2">
    <source>
        <dbReference type="Proteomes" id="UP001295423"/>
    </source>
</evidence>
<name>A0AAD2JM28_9STRA</name>
<proteinExistence type="predicted"/>